<dbReference type="Pfam" id="PF02690">
    <property type="entry name" value="Na_Pi_cotrans"/>
    <property type="match status" value="2"/>
</dbReference>
<keyword evidence="8" id="KW-1185">Reference proteome</keyword>
<name>A0A226BZ80_9FIRM</name>
<dbReference type="EMBL" id="NIQC01000006">
    <property type="protein sequence ID" value="OWZ84306.1"/>
    <property type="molecule type" value="Genomic_DNA"/>
</dbReference>
<dbReference type="AlphaFoldDB" id="A0A226BZ80"/>
<evidence type="ECO:0000256" key="5">
    <source>
        <dbReference type="ARBA" id="ARBA00023136"/>
    </source>
</evidence>
<keyword evidence="3 6" id="KW-0812">Transmembrane</keyword>
<keyword evidence="5 6" id="KW-0472">Membrane</keyword>
<feature type="transmembrane region" description="Helical" evidence="6">
    <location>
        <begin position="169"/>
        <end position="195"/>
    </location>
</feature>
<dbReference type="Proteomes" id="UP000214588">
    <property type="component" value="Unassembled WGS sequence"/>
</dbReference>
<accession>A0A226BZ80</accession>
<feature type="transmembrane region" description="Helical" evidence="6">
    <location>
        <begin position="240"/>
        <end position="264"/>
    </location>
</feature>
<evidence type="ECO:0000256" key="2">
    <source>
        <dbReference type="ARBA" id="ARBA00022475"/>
    </source>
</evidence>
<evidence type="ECO:0000256" key="6">
    <source>
        <dbReference type="SAM" id="Phobius"/>
    </source>
</evidence>
<gene>
    <name evidence="7" type="ORF">CDO51_04400</name>
</gene>
<dbReference type="GO" id="GO:0005886">
    <property type="term" value="C:plasma membrane"/>
    <property type="evidence" value="ECO:0007669"/>
    <property type="project" value="UniProtKB-SubCell"/>
</dbReference>
<evidence type="ECO:0008006" key="9">
    <source>
        <dbReference type="Google" id="ProtNLM"/>
    </source>
</evidence>
<feature type="transmembrane region" description="Helical" evidence="6">
    <location>
        <begin position="134"/>
        <end position="154"/>
    </location>
</feature>
<dbReference type="PANTHER" id="PTHR10010:SF46">
    <property type="entry name" value="SODIUM-DEPENDENT PHOSPHATE TRANSPORT PROTEIN 2B"/>
    <property type="match status" value="1"/>
</dbReference>
<sequence length="304" mass="33333">MLMQILIAIFGLLFFLVGVKILSAMTPHFIALNRTNYVSFKNIVLLSFIGFVLTALTQSSSAVGVIILIFLDKELLSFKQAASFLVGSNVGTTVSGQIFALSVEKLIIPSFLFGTIMLVLSTKLRKLKYIGKALISFSLIFIGLEIMGSVSLYYRENLVRLVETFDSLFQAFLIGAILTAFCQSSSLIIGILILLTGKQIILPEYATAAVMGLNIGTSTTLLVASLGLSNNGKLGAVFQLVYNSLCALILFVGFPIFLDVIGYVSVSPERFVANAHTMFNIFACIALLLFWKYIEKLVRWIVFN</sequence>
<evidence type="ECO:0000256" key="4">
    <source>
        <dbReference type="ARBA" id="ARBA00022989"/>
    </source>
</evidence>
<reference evidence="7 8" key="1">
    <citation type="submission" date="2017-06" db="EMBL/GenBank/DDBJ databases">
        <title>Draft Genome Sequence of Natranaerobius trueperi halophilic, alkalithermophilic bacteria from soda lakes.</title>
        <authorList>
            <person name="Zhao B."/>
        </authorList>
    </citation>
    <scope>NUCLEOTIDE SEQUENCE [LARGE SCALE GENOMIC DNA]</scope>
    <source>
        <strain evidence="7 8">DSM 18760</strain>
    </source>
</reference>
<dbReference type="PANTHER" id="PTHR10010">
    <property type="entry name" value="SOLUTE CARRIER FAMILY 34 SODIUM PHOSPHATE , MEMBER 2-RELATED"/>
    <property type="match status" value="1"/>
</dbReference>
<feature type="transmembrane region" description="Helical" evidence="6">
    <location>
        <begin position="48"/>
        <end position="70"/>
    </location>
</feature>
<comment type="subcellular location">
    <subcellularLocation>
        <location evidence="1">Cell membrane</location>
        <topology evidence="1">Multi-pass membrane protein</topology>
    </subcellularLocation>
</comment>
<keyword evidence="4 6" id="KW-1133">Transmembrane helix</keyword>
<feature type="transmembrane region" description="Helical" evidence="6">
    <location>
        <begin position="271"/>
        <end position="294"/>
    </location>
</feature>
<protein>
    <recommendedName>
        <fullName evidence="9">Na/Pi cotransporter family protein</fullName>
    </recommendedName>
</protein>
<organism evidence="7 8">
    <name type="scientific">Natranaerobius trueperi</name>
    <dbReference type="NCBI Taxonomy" id="759412"/>
    <lineage>
        <taxon>Bacteria</taxon>
        <taxon>Bacillati</taxon>
        <taxon>Bacillota</taxon>
        <taxon>Clostridia</taxon>
        <taxon>Natranaerobiales</taxon>
        <taxon>Natranaerobiaceae</taxon>
        <taxon>Natranaerobius</taxon>
    </lineage>
</organism>
<keyword evidence="2" id="KW-1003">Cell membrane</keyword>
<evidence type="ECO:0000256" key="3">
    <source>
        <dbReference type="ARBA" id="ARBA00022692"/>
    </source>
</evidence>
<proteinExistence type="predicted"/>
<evidence type="ECO:0000313" key="8">
    <source>
        <dbReference type="Proteomes" id="UP000214588"/>
    </source>
</evidence>
<dbReference type="GO" id="GO:0005436">
    <property type="term" value="F:sodium:phosphate symporter activity"/>
    <property type="evidence" value="ECO:0007669"/>
    <property type="project" value="InterPro"/>
</dbReference>
<comment type="caution">
    <text evidence="7">The sequence shown here is derived from an EMBL/GenBank/DDBJ whole genome shotgun (WGS) entry which is preliminary data.</text>
</comment>
<dbReference type="NCBIfam" id="NF037997">
    <property type="entry name" value="Na_Pi_symport"/>
    <property type="match status" value="1"/>
</dbReference>
<feature type="transmembrane region" description="Helical" evidence="6">
    <location>
        <begin position="207"/>
        <end position="228"/>
    </location>
</feature>
<evidence type="ECO:0000313" key="7">
    <source>
        <dbReference type="EMBL" id="OWZ84306.1"/>
    </source>
</evidence>
<dbReference type="GO" id="GO:0044341">
    <property type="term" value="P:sodium-dependent phosphate transport"/>
    <property type="evidence" value="ECO:0007669"/>
    <property type="project" value="InterPro"/>
</dbReference>
<evidence type="ECO:0000256" key="1">
    <source>
        <dbReference type="ARBA" id="ARBA00004651"/>
    </source>
</evidence>
<feature type="transmembrane region" description="Helical" evidence="6">
    <location>
        <begin position="106"/>
        <end position="122"/>
    </location>
</feature>
<dbReference type="InterPro" id="IPR003841">
    <property type="entry name" value="Na/Pi_transpt"/>
</dbReference>